<dbReference type="EMBL" id="JAHRIQ010106931">
    <property type="protein sequence ID" value="MEQ2256350.1"/>
    <property type="molecule type" value="Genomic_DNA"/>
</dbReference>
<evidence type="ECO:0000313" key="1">
    <source>
        <dbReference type="EMBL" id="MEQ2256350.1"/>
    </source>
</evidence>
<reference evidence="1 2" key="1">
    <citation type="submission" date="2021-06" db="EMBL/GenBank/DDBJ databases">
        <authorList>
            <person name="Palmer J.M."/>
        </authorList>
    </citation>
    <scope>NUCLEOTIDE SEQUENCE [LARGE SCALE GENOMIC DNA]</scope>
    <source>
        <strain evidence="2">if_2019</strain>
        <tissue evidence="1">Muscle</tissue>
    </source>
</reference>
<name>A0ABV0VGE4_9TELE</name>
<keyword evidence="2" id="KW-1185">Reference proteome</keyword>
<evidence type="ECO:0000313" key="2">
    <source>
        <dbReference type="Proteomes" id="UP001482620"/>
    </source>
</evidence>
<comment type="caution">
    <text evidence="1">The sequence shown here is derived from an EMBL/GenBank/DDBJ whole genome shotgun (WGS) entry which is preliminary data.</text>
</comment>
<sequence>MHFGYHLIRLFRSDTNAQAQKWSGSARLFRDTQTFLQHVNPMLNNSPTNPAHHMCTHADTKQGQRDRFCAPPRMDAKLTLLVSGVITGQHTDIIRVTFLLKLSKIQMRESICEPASLFYMRTCFMQDLNFH</sequence>
<gene>
    <name evidence="1" type="ORF">ILYODFUR_023333</name>
</gene>
<accession>A0ABV0VGE4</accession>
<organism evidence="1 2">
    <name type="scientific">Ilyodon furcidens</name>
    <name type="common">goldbreast splitfin</name>
    <dbReference type="NCBI Taxonomy" id="33524"/>
    <lineage>
        <taxon>Eukaryota</taxon>
        <taxon>Metazoa</taxon>
        <taxon>Chordata</taxon>
        <taxon>Craniata</taxon>
        <taxon>Vertebrata</taxon>
        <taxon>Euteleostomi</taxon>
        <taxon>Actinopterygii</taxon>
        <taxon>Neopterygii</taxon>
        <taxon>Teleostei</taxon>
        <taxon>Neoteleostei</taxon>
        <taxon>Acanthomorphata</taxon>
        <taxon>Ovalentaria</taxon>
        <taxon>Atherinomorphae</taxon>
        <taxon>Cyprinodontiformes</taxon>
        <taxon>Goodeidae</taxon>
        <taxon>Ilyodon</taxon>
    </lineage>
</organism>
<dbReference type="Proteomes" id="UP001482620">
    <property type="component" value="Unassembled WGS sequence"/>
</dbReference>
<protein>
    <submittedName>
        <fullName evidence="1">Uncharacterized protein</fullName>
    </submittedName>
</protein>
<proteinExistence type="predicted"/>